<evidence type="ECO:0000313" key="2">
    <source>
        <dbReference type="EMBL" id="GEC08781.1"/>
    </source>
</evidence>
<evidence type="ECO:0000313" key="3">
    <source>
        <dbReference type="Proteomes" id="UP000317881"/>
    </source>
</evidence>
<comment type="caution">
    <text evidence="2">The sequence shown here is derived from an EMBL/GenBank/DDBJ whole genome shotgun (WGS) entry which is preliminary data.</text>
</comment>
<accession>A0A4Y3VSL6</accession>
<evidence type="ECO:0000256" key="1">
    <source>
        <dbReference type="SAM" id="MobiDB-lite"/>
    </source>
</evidence>
<dbReference type="Proteomes" id="UP000317881">
    <property type="component" value="Unassembled WGS sequence"/>
</dbReference>
<gene>
    <name evidence="2" type="ORF">SSP24_64360</name>
</gene>
<dbReference type="EMBL" id="BJND01000058">
    <property type="protein sequence ID" value="GEC08781.1"/>
    <property type="molecule type" value="Genomic_DNA"/>
</dbReference>
<proteinExistence type="predicted"/>
<keyword evidence="3" id="KW-1185">Reference proteome</keyword>
<dbReference type="AlphaFoldDB" id="A0A4Y3VSL6"/>
<sequence>MFVDRNMVHTYDGGQDLSEFTFGVRTRLGFRCHRARAVGSLVDNGFVRPGYIDLGRLLHRATSLKTLRHEGALFPDHEQQVSVSVGYRQVATPNGSQRKTARLDGPCLPWLLHTAGVSDGSPIRPPLGRDAVLGEGRSAEVEARRAGQAGQPGGVGQAP</sequence>
<name>A0A4Y3VSL6_9ACTN</name>
<reference evidence="2 3" key="1">
    <citation type="submission" date="2019-06" db="EMBL/GenBank/DDBJ databases">
        <title>Whole genome shotgun sequence of Streptomyces spinoverrucosus NBRC 14228.</title>
        <authorList>
            <person name="Hosoyama A."/>
            <person name="Uohara A."/>
            <person name="Ohji S."/>
            <person name="Ichikawa N."/>
        </authorList>
    </citation>
    <scope>NUCLEOTIDE SEQUENCE [LARGE SCALE GENOMIC DNA]</scope>
    <source>
        <strain evidence="2 3">NBRC 14228</strain>
    </source>
</reference>
<organism evidence="2 3">
    <name type="scientific">Streptomyces spinoverrucosus</name>
    <dbReference type="NCBI Taxonomy" id="284043"/>
    <lineage>
        <taxon>Bacteria</taxon>
        <taxon>Bacillati</taxon>
        <taxon>Actinomycetota</taxon>
        <taxon>Actinomycetes</taxon>
        <taxon>Kitasatosporales</taxon>
        <taxon>Streptomycetaceae</taxon>
        <taxon>Streptomyces</taxon>
    </lineage>
</organism>
<protein>
    <submittedName>
        <fullName evidence="2">Uncharacterized protein</fullName>
    </submittedName>
</protein>
<feature type="region of interest" description="Disordered" evidence="1">
    <location>
        <begin position="119"/>
        <end position="159"/>
    </location>
</feature>
<feature type="compositionally biased region" description="Gly residues" evidence="1">
    <location>
        <begin position="150"/>
        <end position="159"/>
    </location>
</feature>